<dbReference type="EMBL" id="UZAN01041400">
    <property type="protein sequence ID" value="VDP72911.1"/>
    <property type="molecule type" value="Genomic_DNA"/>
</dbReference>
<name>A0A3P8FSU1_9TREM</name>
<evidence type="ECO:0000313" key="2">
    <source>
        <dbReference type="Proteomes" id="UP000272942"/>
    </source>
</evidence>
<sequence>MAIRVSSPGASLVIKLWQCPEAEPFRKLVSQFYRGPWDHLSSKKNAQKILTTPTKCVRFLKPMASRSDSAEIYLVAKGFVPNHAQQLK</sequence>
<dbReference type="AlphaFoldDB" id="A0A3P8FSU1"/>
<dbReference type="OrthoDB" id="20105at2759"/>
<protein>
    <submittedName>
        <fullName evidence="1">Uncharacterized protein</fullName>
    </submittedName>
</protein>
<gene>
    <name evidence="1" type="ORF">ECPE_LOCUS4533</name>
</gene>
<dbReference type="Gene3D" id="3.40.50.150">
    <property type="entry name" value="Vaccinia Virus protein VP39"/>
    <property type="match status" value="1"/>
</dbReference>
<organism evidence="1 2">
    <name type="scientific">Echinostoma caproni</name>
    <dbReference type="NCBI Taxonomy" id="27848"/>
    <lineage>
        <taxon>Eukaryota</taxon>
        <taxon>Metazoa</taxon>
        <taxon>Spiralia</taxon>
        <taxon>Lophotrochozoa</taxon>
        <taxon>Platyhelminthes</taxon>
        <taxon>Trematoda</taxon>
        <taxon>Digenea</taxon>
        <taxon>Plagiorchiida</taxon>
        <taxon>Echinostomata</taxon>
        <taxon>Echinostomatoidea</taxon>
        <taxon>Echinostomatidae</taxon>
        <taxon>Echinostoma</taxon>
    </lineage>
</organism>
<evidence type="ECO:0000313" key="1">
    <source>
        <dbReference type="EMBL" id="VDP72911.1"/>
    </source>
</evidence>
<accession>A0A3P8FSU1</accession>
<dbReference type="Proteomes" id="UP000272942">
    <property type="component" value="Unassembled WGS sequence"/>
</dbReference>
<keyword evidence="2" id="KW-1185">Reference proteome</keyword>
<proteinExistence type="predicted"/>
<reference evidence="1 2" key="1">
    <citation type="submission" date="2018-11" db="EMBL/GenBank/DDBJ databases">
        <authorList>
            <consortium name="Pathogen Informatics"/>
        </authorList>
    </citation>
    <scope>NUCLEOTIDE SEQUENCE [LARGE SCALE GENOMIC DNA]</scope>
    <source>
        <strain evidence="1 2">Egypt</strain>
    </source>
</reference>
<dbReference type="InterPro" id="IPR029063">
    <property type="entry name" value="SAM-dependent_MTases_sf"/>
</dbReference>